<keyword evidence="9" id="KW-0325">Glycoprotein</keyword>
<evidence type="ECO:0000256" key="10">
    <source>
        <dbReference type="ARBA" id="ARBA00023273"/>
    </source>
</evidence>
<dbReference type="Pfam" id="PF10149">
    <property type="entry name" value="TM231"/>
    <property type="match status" value="1"/>
</dbReference>
<dbReference type="PANTHER" id="PTHR14605">
    <property type="entry name" value="CHST5 PROTEIN"/>
    <property type="match status" value="1"/>
</dbReference>
<evidence type="ECO:0000256" key="9">
    <source>
        <dbReference type="ARBA" id="ARBA00023180"/>
    </source>
</evidence>
<keyword evidence="4" id="KW-1003">Cell membrane</keyword>
<organism evidence="13">
    <name type="scientific">Wuchereria bancrofti</name>
    <dbReference type="NCBI Taxonomy" id="6293"/>
    <lineage>
        <taxon>Eukaryota</taxon>
        <taxon>Metazoa</taxon>
        <taxon>Ecdysozoa</taxon>
        <taxon>Nematoda</taxon>
        <taxon>Chromadorea</taxon>
        <taxon>Rhabditida</taxon>
        <taxon>Spirurina</taxon>
        <taxon>Spiruromorpha</taxon>
        <taxon>Filarioidea</taxon>
        <taxon>Onchocercidae</taxon>
        <taxon>Wuchereria</taxon>
    </lineage>
</organism>
<keyword evidence="10" id="KW-0966">Cell projection</keyword>
<dbReference type="STRING" id="6293.A0A1I8EC75"/>
<feature type="transmembrane region" description="Helical" evidence="12">
    <location>
        <begin position="21"/>
        <end position="43"/>
    </location>
</feature>
<name>A0A1I8EC75_WUCBA</name>
<dbReference type="WBParaSite" id="maker-PairedContig_1338-snap-gene-1.13-mRNA-1">
    <property type="protein sequence ID" value="maker-PairedContig_1338-snap-gene-1.13-mRNA-1"/>
    <property type="gene ID" value="maker-PairedContig_1338-snap-gene-1.13"/>
</dbReference>
<dbReference type="GO" id="GO:0060170">
    <property type="term" value="C:ciliary membrane"/>
    <property type="evidence" value="ECO:0007669"/>
    <property type="project" value="UniProtKB-SubCell"/>
</dbReference>
<proteinExistence type="inferred from homology"/>
<evidence type="ECO:0000256" key="4">
    <source>
        <dbReference type="ARBA" id="ARBA00022475"/>
    </source>
</evidence>
<keyword evidence="8 12" id="KW-0472">Membrane</keyword>
<evidence type="ECO:0000256" key="7">
    <source>
        <dbReference type="ARBA" id="ARBA00023069"/>
    </source>
</evidence>
<accession>A0A1I8EC75</accession>
<evidence type="ECO:0000256" key="8">
    <source>
        <dbReference type="ARBA" id="ARBA00023136"/>
    </source>
</evidence>
<evidence type="ECO:0000313" key="13">
    <source>
        <dbReference type="WBParaSite" id="maker-PairedContig_1338-snap-gene-1.13-mRNA-1"/>
    </source>
</evidence>
<reference evidence="13" key="1">
    <citation type="submission" date="2016-11" db="UniProtKB">
        <authorList>
            <consortium name="WormBaseParasite"/>
        </authorList>
    </citation>
    <scope>IDENTIFICATION</scope>
    <source>
        <strain evidence="13">pt0022</strain>
    </source>
</reference>
<evidence type="ECO:0000256" key="2">
    <source>
        <dbReference type="ARBA" id="ARBA00009082"/>
    </source>
</evidence>
<dbReference type="GO" id="GO:0032880">
    <property type="term" value="P:regulation of protein localization"/>
    <property type="evidence" value="ECO:0007669"/>
    <property type="project" value="TreeGrafter"/>
</dbReference>
<feature type="transmembrane region" description="Helical" evidence="12">
    <location>
        <begin position="264"/>
        <end position="283"/>
    </location>
</feature>
<keyword evidence="7" id="KW-0969">Cilium</keyword>
<evidence type="ECO:0000256" key="5">
    <source>
        <dbReference type="ARBA" id="ARBA00022692"/>
    </source>
</evidence>
<evidence type="ECO:0000256" key="12">
    <source>
        <dbReference type="SAM" id="Phobius"/>
    </source>
</evidence>
<dbReference type="PANTHER" id="PTHR14605:SF1">
    <property type="entry name" value="TRANSMEMBRANE PROTEIN 231"/>
    <property type="match status" value="1"/>
</dbReference>
<dbReference type="GO" id="GO:0060271">
    <property type="term" value="P:cilium assembly"/>
    <property type="evidence" value="ECO:0007669"/>
    <property type="project" value="TreeGrafter"/>
</dbReference>
<comment type="function">
    <text evidence="11">Transmembrane component of the tectonic-like complex, a complex localized at the transition zone of primary cilia and acting as a barrier that prevents diffusion of transmembrane proteins between the cilia and plasma membranes. Required for ciliogenesis and sonic hedgehog/SHH signaling.</text>
</comment>
<comment type="subcellular location">
    <subcellularLocation>
        <location evidence="1">Cell projection</location>
        <location evidence="1">Cilium membrane</location>
        <topology evidence="1">Multi-pass membrane protein</topology>
    </subcellularLocation>
</comment>
<protein>
    <recommendedName>
        <fullName evidence="3">Transmembrane protein 231</fullName>
    </recommendedName>
</protein>
<evidence type="ECO:0000256" key="3">
    <source>
        <dbReference type="ARBA" id="ARBA00015087"/>
    </source>
</evidence>
<dbReference type="InterPro" id="IPR019306">
    <property type="entry name" value="TMEM231"/>
</dbReference>
<dbReference type="GO" id="GO:0035869">
    <property type="term" value="C:ciliary transition zone"/>
    <property type="evidence" value="ECO:0007669"/>
    <property type="project" value="TreeGrafter"/>
</dbReference>
<dbReference type="AlphaFoldDB" id="A0A1I8EC75"/>
<sequence length="323" mass="38097">MKYKILYEKPCTWKYKASKYTTAYCCSVALSIFTLLFTLFVAFTAQGFWKKFSEYREQATVYYKQRFIILLKGKAPNDYYVWSSYPLLNHAEEIHIRIAVLEEYESDFNDDGKPDLIEINVTFPIEERDKIFGVFYMFLFDYQLDERSRFSMETAILDDLDHAAESSSVTVSGDLWLDQAAPLWSSGRDPDHGGALINESNLDLAQYNPTTILLRNSFRNFTTTLKRKSIAWMPKRADNNNFVLHLSLRIVEQQLLYRTGLLELLKWAWIQYFACFIIIHYFVNKLRQFLFENHLLSTIIVRPNHLNELQRIQNNGKLMNEEV</sequence>
<keyword evidence="6 12" id="KW-1133">Transmembrane helix</keyword>
<evidence type="ECO:0000256" key="1">
    <source>
        <dbReference type="ARBA" id="ARBA00004272"/>
    </source>
</evidence>
<evidence type="ECO:0000256" key="6">
    <source>
        <dbReference type="ARBA" id="ARBA00022989"/>
    </source>
</evidence>
<evidence type="ECO:0000256" key="11">
    <source>
        <dbReference type="ARBA" id="ARBA00024803"/>
    </source>
</evidence>
<comment type="similarity">
    <text evidence="2">Belongs to the TMEM231 family.</text>
</comment>
<keyword evidence="5 12" id="KW-0812">Transmembrane</keyword>